<evidence type="ECO:0000313" key="5">
    <source>
        <dbReference type="EMBL" id="ODQ77339.1"/>
    </source>
</evidence>
<dbReference type="SUPFAM" id="SSF50729">
    <property type="entry name" value="PH domain-like"/>
    <property type="match status" value="1"/>
</dbReference>
<feature type="region of interest" description="Disordered" evidence="3">
    <location>
        <begin position="183"/>
        <end position="215"/>
    </location>
</feature>
<dbReference type="InterPro" id="IPR011993">
    <property type="entry name" value="PH-like_dom_sf"/>
</dbReference>
<feature type="region of interest" description="Disordered" evidence="3">
    <location>
        <begin position="30"/>
        <end position="159"/>
    </location>
</feature>
<dbReference type="PROSITE" id="PS50219">
    <property type="entry name" value="CNH"/>
    <property type="match status" value="1"/>
</dbReference>
<feature type="compositionally biased region" description="Polar residues" evidence="3">
    <location>
        <begin position="124"/>
        <end position="135"/>
    </location>
</feature>
<dbReference type="Pfam" id="PF23582">
    <property type="entry name" value="WHD_RGF3"/>
    <property type="match status" value="1"/>
</dbReference>
<evidence type="ECO:0000256" key="1">
    <source>
        <dbReference type="ARBA" id="ARBA00022553"/>
    </source>
</evidence>
<feature type="compositionally biased region" description="Polar residues" evidence="3">
    <location>
        <begin position="199"/>
        <end position="215"/>
    </location>
</feature>
<feature type="domain" description="CNH" evidence="4">
    <location>
        <begin position="1077"/>
        <end position="1381"/>
    </location>
</feature>
<reference evidence="6" key="1">
    <citation type="submission" date="2016-05" db="EMBL/GenBank/DDBJ databases">
        <title>Comparative genomics of biotechnologically important yeasts.</title>
        <authorList>
            <consortium name="DOE Joint Genome Institute"/>
            <person name="Riley R."/>
            <person name="Haridas S."/>
            <person name="Wolfe K.H."/>
            <person name="Lopes M.R."/>
            <person name="Hittinger C.T."/>
            <person name="Goker M."/>
            <person name="Salamov A."/>
            <person name="Wisecaver J."/>
            <person name="Long T.M."/>
            <person name="Aerts A.L."/>
            <person name="Barry K."/>
            <person name="Choi C."/>
            <person name="Clum A."/>
            <person name="Coughlan A.Y."/>
            <person name="Deshpande S."/>
            <person name="Douglass A.P."/>
            <person name="Hanson S.J."/>
            <person name="Klenk H.-P."/>
            <person name="Labutti K."/>
            <person name="Lapidus A."/>
            <person name="Lindquist E."/>
            <person name="Lipzen A."/>
            <person name="Meier-Kolthoff J.P."/>
            <person name="Ohm R.A."/>
            <person name="Otillar R.P."/>
            <person name="Pangilinan J."/>
            <person name="Peng Y."/>
            <person name="Rokas A."/>
            <person name="Rosa C.A."/>
            <person name="Scheuner C."/>
            <person name="Sibirny A.A."/>
            <person name="Slot J.C."/>
            <person name="Stielow J.B."/>
            <person name="Sun H."/>
            <person name="Kurtzman C.P."/>
            <person name="Blackwell M."/>
            <person name="Grigoriev I.V."/>
            <person name="Jeffries T.W."/>
        </authorList>
    </citation>
    <scope>NUCLEOTIDE SEQUENCE [LARGE SCALE GENOMIC DNA]</scope>
    <source>
        <strain evidence="6">NRRL Y-12698</strain>
    </source>
</reference>
<organism evidence="5 6">
    <name type="scientific">Babjeviella inositovora NRRL Y-12698</name>
    <dbReference type="NCBI Taxonomy" id="984486"/>
    <lineage>
        <taxon>Eukaryota</taxon>
        <taxon>Fungi</taxon>
        <taxon>Dikarya</taxon>
        <taxon>Ascomycota</taxon>
        <taxon>Saccharomycotina</taxon>
        <taxon>Pichiomycetes</taxon>
        <taxon>Serinales incertae sedis</taxon>
        <taxon>Babjeviella</taxon>
    </lineage>
</organism>
<dbReference type="Pfam" id="PF15405">
    <property type="entry name" value="PH_5"/>
    <property type="match status" value="1"/>
</dbReference>
<feature type="compositionally biased region" description="Polar residues" evidence="3">
    <location>
        <begin position="150"/>
        <end position="159"/>
    </location>
</feature>
<dbReference type="SMART" id="SM00036">
    <property type="entry name" value="CNH"/>
    <property type="match status" value="1"/>
</dbReference>
<dbReference type="EMBL" id="KV454441">
    <property type="protein sequence ID" value="ODQ77339.1"/>
    <property type="molecule type" value="Genomic_DNA"/>
</dbReference>
<sequence>MPPRRKPPVELDETPPKPYIVEYNDVLPAPDALNSRHTSHSTITAQHQAQYQEQQWATEVPEFPPAPPPKLSLDSHSMESGPPTPIVNTPYPSYDDSLYRKEPIFLPQTTPGKPLGPRKLPDFDNSSPLTPSKSGTRGYPRSSYPDGLEQSPSKHGSTYPTRIQSFQVYESQAYLANGALDQNHEPQTSQSLGDRPLMTPNSEYSYPESPCTSPRRSAYEPYLFLRESPTSDSRSWYDAKTSPNHSREFYKLQNPSAGSLAFHNNNNSVHRNSYQFTADSSPSLTPRQSLDSVNSGFRIESPKAFSRSPTLSSGWKTPEEELGNVFEGNVRSGTTATASTIVSEGKPGPNSFYSDVGDYSLDTTNFPPPTTDFEMLNIKLVASNDSLGLNPPTDNEDEARLNGQDSYLRKKNEALPPRPLELPNLPFSAAALVSSQYKQCGTDFWNLSTLWSWCKFLSIWSQGSSILVVELEKAFYGLVKYHYIQREAEIPEHEVMVETAVAIVASLVEAGAIEDGSIMGQGTKDDGKEDPNDFLSLPHSHTTSDVGFNPSVSVSGVFTPLLPCYGCDKPADAGYRCYAPLCPLSSISDTKFDLTRLRTAEFNQWYTFWDVRKDEVERLGKDVVERQCSIFEILKLTYLMVADGERFVDGCGASFLRESPPLVPNADRFYEYCFGTVKALVEVMKRELLEPLVEIFVREGKFIKSSFSRFFINFVRDSKLPYLNYATYKVYVVALIDHELKDKKASRFARWYAQVDGAGAWAKFFKYINYIIYPIDVAKPFETILRLTPPTHTDYAPIARVLKALRRLNIRSDEMYYVSQNHQTLQKLRAQLYWKHVPKINLNLSLKNRKLVKHDVVYQNRLLGSDTTVDLILLDNYLLITEPTMKETLRLKVVERPIPMEYLVVEIKDEVEERPEIRQSPSYSLKLLKSSSTHSSLTAKVSEPQTVFSFKVRYAGEAESHTYYTKERQTRDTWRDVIVKAKTALFDRIRDNEPYRLRVLSDAAFACEEVVRLPLCAPGDPIMVALQEVYSNGKTESEGRAHEVGGDVTSKDSMSQALVLRNLVEERSRSIPRPLMTSRVNCAASFDIDGENYALVGLDYGVYMTPLASPREWKRILDLRSVRQIGVMPSFDLVLVLSDKSLSYYTGARALFGGAYRGTRAKAVGTKLLYKDIEAFKIGAYKNSTTLFLISHVRTKSNSKFRVLYPIRDPATDRFDSFLKDYIYKFVMQAECYGLSVFKSVFAVHTSKGFEVMSLDNLRPGSIPILPPASDNRELEQIRQKLNATVRAMGMFKLHNNQEFLLVYADFAIFTNPLGELSRGSMLNFRFRCSRINFYDNYLVLVCDEAVEVWAISDERTGSNKLVQVITGKDIRMLSGEDDKALRIVMAHPEVPGRQLVLEMVKNLT</sequence>
<dbReference type="GeneID" id="30145136"/>
<keyword evidence="6" id="KW-1185">Reference proteome</keyword>
<name>A0A1E3QI18_9ASCO</name>
<dbReference type="Pfam" id="PF00780">
    <property type="entry name" value="CNH"/>
    <property type="match status" value="1"/>
</dbReference>
<accession>A0A1E3QI18</accession>
<keyword evidence="1" id="KW-0597">Phosphoprotein</keyword>
<dbReference type="Proteomes" id="UP000094336">
    <property type="component" value="Unassembled WGS sequence"/>
</dbReference>
<dbReference type="InterPro" id="IPR057283">
    <property type="entry name" value="RGF3_WH"/>
</dbReference>
<dbReference type="InterPro" id="IPR041675">
    <property type="entry name" value="PH_5"/>
</dbReference>
<dbReference type="STRING" id="984486.A0A1E3QI18"/>
<dbReference type="InterPro" id="IPR035899">
    <property type="entry name" value="DBL_dom_sf"/>
</dbReference>
<dbReference type="PANTHER" id="PTHR46572">
    <property type="entry name" value="RHO1 GDP-GTP EXCHANGE PROTEIN 1-RELATED"/>
    <property type="match status" value="1"/>
</dbReference>
<evidence type="ECO:0000256" key="3">
    <source>
        <dbReference type="SAM" id="MobiDB-lite"/>
    </source>
</evidence>
<keyword evidence="2" id="KW-0344">Guanine-nucleotide releasing factor</keyword>
<evidence type="ECO:0000256" key="2">
    <source>
        <dbReference type="ARBA" id="ARBA00022658"/>
    </source>
</evidence>
<dbReference type="Gene3D" id="2.30.29.30">
    <property type="entry name" value="Pleckstrin-homology domain (PH domain)/Phosphotyrosine-binding domain (PTB)"/>
    <property type="match status" value="1"/>
</dbReference>
<protein>
    <recommendedName>
        <fullName evidence="4">CNH domain-containing protein</fullName>
    </recommendedName>
</protein>
<proteinExistence type="predicted"/>
<evidence type="ECO:0000259" key="4">
    <source>
        <dbReference type="PROSITE" id="PS50219"/>
    </source>
</evidence>
<dbReference type="PANTHER" id="PTHR46572:SF1">
    <property type="entry name" value="RHO1 GUANINE NUCLEOTIDE EXCHANGE FACTOR TUS1"/>
    <property type="match status" value="1"/>
</dbReference>
<dbReference type="InterPro" id="IPR052233">
    <property type="entry name" value="Rho-type_GEFs"/>
</dbReference>
<evidence type="ECO:0000313" key="6">
    <source>
        <dbReference type="Proteomes" id="UP000094336"/>
    </source>
</evidence>
<dbReference type="SUPFAM" id="SSF48065">
    <property type="entry name" value="DBL homology domain (DH-domain)"/>
    <property type="match status" value="1"/>
</dbReference>
<dbReference type="OrthoDB" id="660555at2759"/>
<feature type="compositionally biased region" description="Low complexity" evidence="3">
    <location>
        <begin position="45"/>
        <end position="57"/>
    </location>
</feature>
<dbReference type="Gene3D" id="1.20.900.10">
    <property type="entry name" value="Dbl homology (DH) domain"/>
    <property type="match status" value="1"/>
</dbReference>
<gene>
    <name evidence="5" type="ORF">BABINDRAFT_15584</name>
</gene>
<dbReference type="RefSeq" id="XP_018982667.1">
    <property type="nucleotide sequence ID" value="XM_019127283.1"/>
</dbReference>
<dbReference type="InterPro" id="IPR001180">
    <property type="entry name" value="CNH_dom"/>
</dbReference>
<dbReference type="GO" id="GO:0005085">
    <property type="term" value="F:guanyl-nucleotide exchange factor activity"/>
    <property type="evidence" value="ECO:0007669"/>
    <property type="project" value="UniProtKB-KW"/>
</dbReference>